<dbReference type="AlphaFoldDB" id="A0A7W4JR12"/>
<gene>
    <name evidence="8" type="ORF">HLH34_05095</name>
</gene>
<evidence type="ECO:0000256" key="2">
    <source>
        <dbReference type="ARBA" id="ARBA00006679"/>
    </source>
</evidence>
<sequence>MFTMNAFSRDTLLLVARILLATLFLVMGWGKLSDFGGAVAYMAQTRAPFPELAAVLATLTELGIGLALVAGVLTTPLALILAGYTLVTGLIGHPFWAMSGMPRYDNMIHFYKNISIIGGLLALAAAGPGRFALTAGRRVGTHAPGAIASAGVRPGAIG</sequence>
<keyword evidence="5 7" id="KW-1133">Transmembrane helix</keyword>
<evidence type="ECO:0000313" key="9">
    <source>
        <dbReference type="Proteomes" id="UP000555756"/>
    </source>
</evidence>
<dbReference type="PANTHER" id="PTHR33452:SF1">
    <property type="entry name" value="INNER MEMBRANE PROTEIN YPHA-RELATED"/>
    <property type="match status" value="1"/>
</dbReference>
<evidence type="ECO:0000313" key="8">
    <source>
        <dbReference type="EMBL" id="MBB2189340.1"/>
    </source>
</evidence>
<evidence type="ECO:0000256" key="4">
    <source>
        <dbReference type="ARBA" id="ARBA00022692"/>
    </source>
</evidence>
<dbReference type="InterPro" id="IPR032808">
    <property type="entry name" value="DoxX"/>
</dbReference>
<comment type="subcellular location">
    <subcellularLocation>
        <location evidence="1">Cell membrane</location>
        <topology evidence="1">Multi-pass membrane protein</topology>
    </subcellularLocation>
</comment>
<protein>
    <submittedName>
        <fullName evidence="8">DoxX family protein</fullName>
    </submittedName>
</protein>
<evidence type="ECO:0000256" key="3">
    <source>
        <dbReference type="ARBA" id="ARBA00022475"/>
    </source>
</evidence>
<reference evidence="8 9" key="1">
    <citation type="submission" date="2020-04" db="EMBL/GenBank/DDBJ databases">
        <title>Description of novel Gluconacetobacter.</title>
        <authorList>
            <person name="Sombolestani A."/>
        </authorList>
    </citation>
    <scope>NUCLEOTIDE SEQUENCE [LARGE SCALE GENOMIC DNA]</scope>
    <source>
        <strain evidence="8 9">LMG 21311</strain>
    </source>
</reference>
<feature type="transmembrane region" description="Helical" evidence="7">
    <location>
        <begin position="52"/>
        <end position="70"/>
    </location>
</feature>
<name>A0A7W4JR12_9PROT</name>
<feature type="transmembrane region" description="Helical" evidence="7">
    <location>
        <begin position="12"/>
        <end position="32"/>
    </location>
</feature>
<accession>A0A7W4JR12</accession>
<feature type="transmembrane region" description="Helical" evidence="7">
    <location>
        <begin position="77"/>
        <end position="96"/>
    </location>
</feature>
<dbReference type="Proteomes" id="UP000555756">
    <property type="component" value="Unassembled WGS sequence"/>
</dbReference>
<keyword evidence="4 7" id="KW-0812">Transmembrane</keyword>
<dbReference type="RefSeq" id="WP_183118509.1">
    <property type="nucleotide sequence ID" value="NZ_JABEQF010000003.1"/>
</dbReference>
<organism evidence="8 9">
    <name type="scientific">Gluconacetobacter azotocaptans</name>
    <dbReference type="NCBI Taxonomy" id="142834"/>
    <lineage>
        <taxon>Bacteria</taxon>
        <taxon>Pseudomonadati</taxon>
        <taxon>Pseudomonadota</taxon>
        <taxon>Alphaproteobacteria</taxon>
        <taxon>Acetobacterales</taxon>
        <taxon>Acetobacteraceae</taxon>
        <taxon>Gluconacetobacter</taxon>
    </lineage>
</organism>
<evidence type="ECO:0000256" key="5">
    <source>
        <dbReference type="ARBA" id="ARBA00022989"/>
    </source>
</evidence>
<dbReference type="GO" id="GO:0005886">
    <property type="term" value="C:plasma membrane"/>
    <property type="evidence" value="ECO:0007669"/>
    <property type="project" value="UniProtKB-SubCell"/>
</dbReference>
<evidence type="ECO:0000256" key="1">
    <source>
        <dbReference type="ARBA" id="ARBA00004651"/>
    </source>
</evidence>
<dbReference type="Pfam" id="PF07681">
    <property type="entry name" value="DoxX"/>
    <property type="match status" value="1"/>
</dbReference>
<keyword evidence="9" id="KW-1185">Reference proteome</keyword>
<dbReference type="EMBL" id="JABEQF010000003">
    <property type="protein sequence ID" value="MBB2189340.1"/>
    <property type="molecule type" value="Genomic_DNA"/>
</dbReference>
<keyword evidence="3" id="KW-1003">Cell membrane</keyword>
<evidence type="ECO:0000256" key="7">
    <source>
        <dbReference type="SAM" id="Phobius"/>
    </source>
</evidence>
<comment type="similarity">
    <text evidence="2">Belongs to the DoxX family.</text>
</comment>
<keyword evidence="6 7" id="KW-0472">Membrane</keyword>
<feature type="transmembrane region" description="Helical" evidence="7">
    <location>
        <begin position="108"/>
        <end position="128"/>
    </location>
</feature>
<evidence type="ECO:0000256" key="6">
    <source>
        <dbReference type="ARBA" id="ARBA00023136"/>
    </source>
</evidence>
<proteinExistence type="inferred from homology"/>
<dbReference type="InterPro" id="IPR051907">
    <property type="entry name" value="DoxX-like_oxidoreductase"/>
</dbReference>
<comment type="caution">
    <text evidence="8">The sequence shown here is derived from an EMBL/GenBank/DDBJ whole genome shotgun (WGS) entry which is preliminary data.</text>
</comment>
<dbReference type="PANTHER" id="PTHR33452">
    <property type="entry name" value="OXIDOREDUCTASE CATD-RELATED"/>
    <property type="match status" value="1"/>
</dbReference>